<evidence type="ECO:0000256" key="3">
    <source>
        <dbReference type="ARBA" id="ARBA00022448"/>
    </source>
</evidence>
<dbReference type="GO" id="GO:0015297">
    <property type="term" value="F:antiporter activity"/>
    <property type="evidence" value="ECO:0007669"/>
    <property type="project" value="InterPro"/>
</dbReference>
<feature type="region of interest" description="Disordered" evidence="7">
    <location>
        <begin position="420"/>
        <end position="461"/>
    </location>
</feature>
<feature type="compositionally biased region" description="Low complexity" evidence="7">
    <location>
        <begin position="420"/>
        <end position="441"/>
    </location>
</feature>
<dbReference type="GO" id="GO:0006813">
    <property type="term" value="P:potassium ion transport"/>
    <property type="evidence" value="ECO:0007669"/>
    <property type="project" value="InterPro"/>
</dbReference>
<feature type="transmembrane region" description="Helical" evidence="8">
    <location>
        <begin position="316"/>
        <end position="338"/>
    </location>
</feature>
<feature type="transmembrane region" description="Helical" evidence="8">
    <location>
        <begin position="192"/>
        <end position="217"/>
    </location>
</feature>
<gene>
    <name evidence="10" type="ORF">GGR24_000188</name>
</gene>
<dbReference type="InterPro" id="IPR006153">
    <property type="entry name" value="Cation/H_exchanger_TM"/>
</dbReference>
<dbReference type="Pfam" id="PF02254">
    <property type="entry name" value="TrkA_N"/>
    <property type="match status" value="1"/>
</dbReference>
<protein>
    <submittedName>
        <fullName evidence="10">CPA2 family monovalent cation:H+ antiporter-2</fullName>
    </submittedName>
</protein>
<reference evidence="10 11" key="1">
    <citation type="submission" date="2020-08" db="EMBL/GenBank/DDBJ databases">
        <title>Genomic Encyclopedia of Type Strains, Phase IV (KMG-IV): sequencing the most valuable type-strain genomes for metagenomic binning, comparative biology and taxonomic classification.</title>
        <authorList>
            <person name="Goeker M."/>
        </authorList>
    </citation>
    <scope>NUCLEOTIDE SEQUENCE [LARGE SCALE GENOMIC DNA]</scope>
    <source>
        <strain evidence="10 11">DSM 25481</strain>
    </source>
</reference>
<feature type="transmembrane region" description="Helical" evidence="8">
    <location>
        <begin position="379"/>
        <end position="398"/>
    </location>
</feature>
<feature type="transmembrane region" description="Helical" evidence="8">
    <location>
        <begin position="33"/>
        <end position="51"/>
    </location>
</feature>
<dbReference type="Proteomes" id="UP000528964">
    <property type="component" value="Unassembled WGS sequence"/>
</dbReference>
<proteinExistence type="inferred from homology"/>
<dbReference type="AlphaFoldDB" id="A0A7W6GDW3"/>
<evidence type="ECO:0000256" key="6">
    <source>
        <dbReference type="ARBA" id="ARBA00023136"/>
    </source>
</evidence>
<feature type="region of interest" description="Disordered" evidence="7">
    <location>
        <begin position="608"/>
        <end position="628"/>
    </location>
</feature>
<dbReference type="EMBL" id="JACIDR010000001">
    <property type="protein sequence ID" value="MBB3971555.1"/>
    <property type="molecule type" value="Genomic_DNA"/>
</dbReference>
<feature type="transmembrane region" description="Helical" evidence="8">
    <location>
        <begin position="286"/>
        <end position="304"/>
    </location>
</feature>
<evidence type="ECO:0000256" key="4">
    <source>
        <dbReference type="ARBA" id="ARBA00022692"/>
    </source>
</evidence>
<dbReference type="RefSeq" id="WP_183393424.1">
    <property type="nucleotide sequence ID" value="NZ_JACIDR010000001.1"/>
</dbReference>
<dbReference type="Gene3D" id="3.40.50.720">
    <property type="entry name" value="NAD(P)-binding Rossmann-like Domain"/>
    <property type="match status" value="1"/>
</dbReference>
<accession>A0A7W6GDW3</accession>
<keyword evidence="5 8" id="KW-1133">Transmembrane helix</keyword>
<feature type="transmembrane region" description="Helical" evidence="8">
    <location>
        <begin position="57"/>
        <end position="76"/>
    </location>
</feature>
<keyword evidence="4 8" id="KW-0812">Transmembrane</keyword>
<feature type="transmembrane region" description="Helical" evidence="8">
    <location>
        <begin position="88"/>
        <end position="111"/>
    </location>
</feature>
<dbReference type="InterPro" id="IPR003148">
    <property type="entry name" value="RCK_N"/>
</dbReference>
<comment type="similarity">
    <text evidence="2">Belongs to the monovalent cation:proton antiporter 2 (CPA2) transporter (TC 2.A.37) family.</text>
</comment>
<evidence type="ECO:0000256" key="7">
    <source>
        <dbReference type="SAM" id="MobiDB-lite"/>
    </source>
</evidence>
<feature type="transmembrane region" description="Helical" evidence="8">
    <location>
        <begin position="237"/>
        <end position="266"/>
    </location>
</feature>
<evidence type="ECO:0000256" key="2">
    <source>
        <dbReference type="ARBA" id="ARBA00005551"/>
    </source>
</evidence>
<feature type="transmembrane region" description="Helical" evidence="8">
    <location>
        <begin position="117"/>
        <end position="137"/>
    </location>
</feature>
<dbReference type="GO" id="GO:0016020">
    <property type="term" value="C:membrane"/>
    <property type="evidence" value="ECO:0007669"/>
    <property type="project" value="UniProtKB-SubCell"/>
</dbReference>
<organism evidence="10 11">
    <name type="scientific">Hansschlegelia beijingensis</name>
    <dbReference type="NCBI Taxonomy" id="1133344"/>
    <lineage>
        <taxon>Bacteria</taxon>
        <taxon>Pseudomonadati</taxon>
        <taxon>Pseudomonadota</taxon>
        <taxon>Alphaproteobacteria</taxon>
        <taxon>Hyphomicrobiales</taxon>
        <taxon>Methylopilaceae</taxon>
        <taxon>Hansschlegelia</taxon>
    </lineage>
</organism>
<dbReference type="Gene3D" id="1.20.1530.20">
    <property type="match status" value="1"/>
</dbReference>
<dbReference type="PANTHER" id="PTHR42751:SF1">
    <property type="entry name" value="CATION_PROTON ANTIPORTER YBAL-RELATED"/>
    <property type="match status" value="1"/>
</dbReference>
<comment type="subcellular location">
    <subcellularLocation>
        <location evidence="1">Membrane</location>
        <topology evidence="1">Multi-pass membrane protein</topology>
    </subcellularLocation>
</comment>
<dbReference type="PANTHER" id="PTHR42751">
    <property type="entry name" value="SODIUM/HYDROGEN EXCHANGER FAMILY/TRKA DOMAIN PROTEIN"/>
    <property type="match status" value="1"/>
</dbReference>
<feature type="transmembrane region" description="Helical" evidence="8">
    <location>
        <begin position="149"/>
        <end position="172"/>
    </location>
</feature>
<feature type="compositionally biased region" description="Polar residues" evidence="7">
    <location>
        <begin position="442"/>
        <end position="451"/>
    </location>
</feature>
<keyword evidence="11" id="KW-1185">Reference proteome</keyword>
<feature type="transmembrane region" description="Helical" evidence="8">
    <location>
        <begin position="6"/>
        <end position="26"/>
    </location>
</feature>
<dbReference type="GO" id="GO:1902600">
    <property type="term" value="P:proton transmembrane transport"/>
    <property type="evidence" value="ECO:0007669"/>
    <property type="project" value="InterPro"/>
</dbReference>
<comment type="caution">
    <text evidence="10">The sequence shown here is derived from an EMBL/GenBank/DDBJ whole genome shotgun (WGS) entry which is preliminary data.</text>
</comment>
<feature type="domain" description="RCK N-terminal" evidence="9">
    <location>
        <begin position="465"/>
        <end position="582"/>
    </location>
</feature>
<keyword evidence="6 8" id="KW-0472">Membrane</keyword>
<evidence type="ECO:0000256" key="8">
    <source>
        <dbReference type="SAM" id="Phobius"/>
    </source>
</evidence>
<evidence type="ECO:0000313" key="11">
    <source>
        <dbReference type="Proteomes" id="UP000528964"/>
    </source>
</evidence>
<evidence type="ECO:0000256" key="1">
    <source>
        <dbReference type="ARBA" id="ARBA00004141"/>
    </source>
</evidence>
<sequence length="628" mass="64741">MPHATPLISTIVAGLVLAFIFGAIAHRLRLPPLVGYLLAGVLVGPHTPGYVADQSLAPELAEIGVILLMFGVGLHFSLKDLMSVRGIAIPGAIVQIAAATGLGCGLAWLLGWSLGGGLVFGLALSVASTVVLLKALQDRRLLDSERGKIAVGWLIVEDLAMVLALVLIPALAGSADQAPEPLAAAVSEALGIKIGMAGVVALTLLKVAVFVGLMLVVGRRLIPAVLHRIAHSGSRELFRLGVLAIALGVAFGSSALFGVSLALGAFFAGMVLAESELSHRAAQESLPLRDAFAVLFFVSVGMLFDPSIILRDPWSVAAVVFIILIGKSIAAFLIVLAFRGTVSSALTISASLAQIGEFSFILAELGVGLKLLPEAGRDLILGGALISIVLNPLAFFAAERFRSRIETFIGRRQPKAAPVEATAAPAAAPSSPLEAAVAPAAQTRSESSTPELSADEGTPHPTALTDHVVLVGFGRVGGAVGAELAESGARFLVIEDSEKPLTELRERGVETIVGNGADPAVLALTNLPQAQALVVAIPEAFEAGQTVEQARALNPSLKIIARAHSDAEVEHLMKLGADEVVMGEREIAHGMMRFLAIRPAANPAGLGPVAAPRPAADQFPTDAAPSAA</sequence>
<feature type="transmembrane region" description="Helical" evidence="8">
    <location>
        <begin position="344"/>
        <end position="367"/>
    </location>
</feature>
<dbReference type="PROSITE" id="PS51201">
    <property type="entry name" value="RCK_N"/>
    <property type="match status" value="1"/>
</dbReference>
<evidence type="ECO:0000259" key="9">
    <source>
        <dbReference type="PROSITE" id="PS51201"/>
    </source>
</evidence>
<dbReference type="Pfam" id="PF00999">
    <property type="entry name" value="Na_H_Exchanger"/>
    <property type="match status" value="1"/>
</dbReference>
<dbReference type="SUPFAM" id="SSF51735">
    <property type="entry name" value="NAD(P)-binding Rossmann-fold domains"/>
    <property type="match status" value="1"/>
</dbReference>
<evidence type="ECO:0000313" key="10">
    <source>
        <dbReference type="EMBL" id="MBB3971555.1"/>
    </source>
</evidence>
<keyword evidence="3" id="KW-0813">Transport</keyword>
<name>A0A7W6GDW3_9HYPH</name>
<evidence type="ECO:0000256" key="5">
    <source>
        <dbReference type="ARBA" id="ARBA00022989"/>
    </source>
</evidence>
<dbReference type="InterPro" id="IPR036291">
    <property type="entry name" value="NAD(P)-bd_dom_sf"/>
</dbReference>
<dbReference type="InterPro" id="IPR038770">
    <property type="entry name" value="Na+/solute_symporter_sf"/>
</dbReference>